<keyword evidence="2" id="KW-1185">Reference proteome</keyword>
<protein>
    <submittedName>
        <fullName evidence="1">Uncharacterized protein</fullName>
    </submittedName>
</protein>
<gene>
    <name evidence="1" type="ORF">PYTT_2221</name>
</gene>
<evidence type="ECO:0000313" key="1">
    <source>
        <dbReference type="EMBL" id="SEH97516.1"/>
    </source>
</evidence>
<dbReference type="EMBL" id="LT629973">
    <property type="protein sequence ID" value="SEH97516.1"/>
    <property type="molecule type" value="Genomic_DNA"/>
</dbReference>
<sequence>MNCTTRAHTFLEAIQPGSYAALIRHTLEQGGIIHAAPDCFCLAVPIGDDPHTLLILFQCSHLPALWRLARMYSPQYTHIRYRRDFKNGYPERTVPLSRLLRKTTLVSSLSFSRAQPANI</sequence>
<proteinExistence type="predicted"/>
<name>A0A1C7PBJ2_9BACT</name>
<reference evidence="2" key="1">
    <citation type="submission" date="2016-09" db="EMBL/GenBank/DDBJ databases">
        <authorList>
            <person name="Koehorst J."/>
        </authorList>
    </citation>
    <scope>NUCLEOTIDE SEQUENCE [LARGE SCALE GENOMIC DNA]</scope>
</reference>
<evidence type="ECO:0000313" key="2">
    <source>
        <dbReference type="Proteomes" id="UP000176204"/>
    </source>
</evidence>
<organism evidence="1 2">
    <name type="scientific">Akkermansia glycaniphila</name>
    <dbReference type="NCBI Taxonomy" id="1679444"/>
    <lineage>
        <taxon>Bacteria</taxon>
        <taxon>Pseudomonadati</taxon>
        <taxon>Verrucomicrobiota</taxon>
        <taxon>Verrucomicrobiia</taxon>
        <taxon>Verrucomicrobiales</taxon>
        <taxon>Akkermansiaceae</taxon>
        <taxon>Akkermansia</taxon>
    </lineage>
</organism>
<dbReference type="RefSeq" id="WP_067776712.1">
    <property type="nucleotide sequence ID" value="NZ_LIGX01000031.1"/>
</dbReference>
<dbReference type="OrthoDB" id="9907851at2"/>
<dbReference type="KEGG" id="agl:PYTT_2221"/>
<dbReference type="AlphaFoldDB" id="A0A1C7PBJ2"/>
<accession>A0A1C7PBJ2</accession>
<dbReference type="Proteomes" id="UP000176204">
    <property type="component" value="Chromosome I"/>
</dbReference>
<dbReference type="STRING" id="1679444.PYTT_2221"/>